<protein>
    <submittedName>
        <fullName evidence="5">NAD(P)-dependent dehydrogenase (Short-subunit alcohol dehydrogenase family)</fullName>
    </submittedName>
</protein>
<sequence>MLDGAAIVVTGAGAGLGRAYAEAIAAAGARLVINDVDRDALADVAKSLEAAGHAVEVVAGSVSDWDVAARLITTAVDVYGSVDGVVNNAAVFQLGDPRELTEKALRTIVDVNVLGSSFVALHAYRVMREQGRGSILNVVSGAHVGIPGMTAYGLTKGAVASLTYNLAVDAAGTGVSVMALSPVAQTGMGVGVGARADGVQRPQPDRIAPAVVYLISERGRHLNGQVVRFDSHSLSLMQLPNYRTERITDDIDTAEGIGRVLETRLSADVEPVGLY</sequence>
<dbReference type="Gene3D" id="3.40.50.720">
    <property type="entry name" value="NAD(P)-binding Rossmann-like Domain"/>
    <property type="match status" value="1"/>
</dbReference>
<dbReference type="PANTHER" id="PTHR43669:SF3">
    <property type="entry name" value="ALCOHOL DEHYDROGENASE, PUTATIVE (AFU_ORTHOLOGUE AFUA_3G03445)-RELATED"/>
    <property type="match status" value="1"/>
</dbReference>
<evidence type="ECO:0000259" key="4">
    <source>
        <dbReference type="SMART" id="SM00822"/>
    </source>
</evidence>
<evidence type="ECO:0000256" key="3">
    <source>
        <dbReference type="RuleBase" id="RU000363"/>
    </source>
</evidence>
<dbReference type="EMBL" id="JAFBBK010000001">
    <property type="protein sequence ID" value="MBM7417468.1"/>
    <property type="molecule type" value="Genomic_DNA"/>
</dbReference>
<evidence type="ECO:0000313" key="6">
    <source>
        <dbReference type="Proteomes" id="UP000703038"/>
    </source>
</evidence>
<comment type="caution">
    <text evidence="5">The sequence shown here is derived from an EMBL/GenBank/DDBJ whole genome shotgun (WGS) entry which is preliminary data.</text>
</comment>
<dbReference type="Proteomes" id="UP000703038">
    <property type="component" value="Unassembled WGS sequence"/>
</dbReference>
<dbReference type="RefSeq" id="WP_204870141.1">
    <property type="nucleotide sequence ID" value="NZ_JAFBBK010000001.1"/>
</dbReference>
<reference evidence="5 6" key="1">
    <citation type="submission" date="2021-01" db="EMBL/GenBank/DDBJ databases">
        <title>Genomics of switchgrass bacterial isolates.</title>
        <authorList>
            <person name="Shade A."/>
        </authorList>
    </citation>
    <scope>NUCLEOTIDE SEQUENCE [LARGE SCALE GENOMIC DNA]</scope>
    <source>
        <strain evidence="5 6">PvP111</strain>
    </source>
</reference>
<dbReference type="PRINTS" id="PR00081">
    <property type="entry name" value="GDHRDH"/>
</dbReference>
<keyword evidence="2" id="KW-0560">Oxidoreductase</keyword>
<evidence type="ECO:0000256" key="1">
    <source>
        <dbReference type="ARBA" id="ARBA00006484"/>
    </source>
</evidence>
<dbReference type="InterPro" id="IPR057326">
    <property type="entry name" value="KR_dom"/>
</dbReference>
<comment type="similarity">
    <text evidence="1 3">Belongs to the short-chain dehydrogenases/reductases (SDR) family.</text>
</comment>
<dbReference type="Pfam" id="PF00106">
    <property type="entry name" value="adh_short"/>
    <property type="match status" value="1"/>
</dbReference>
<dbReference type="SMART" id="SM00822">
    <property type="entry name" value="PKS_KR"/>
    <property type="match status" value="1"/>
</dbReference>
<dbReference type="CDD" id="cd05233">
    <property type="entry name" value="SDR_c"/>
    <property type="match status" value="1"/>
</dbReference>
<evidence type="ECO:0000256" key="2">
    <source>
        <dbReference type="ARBA" id="ARBA00023002"/>
    </source>
</evidence>
<dbReference type="SUPFAM" id="SSF51735">
    <property type="entry name" value="NAD(P)-binding Rossmann-fold domains"/>
    <property type="match status" value="1"/>
</dbReference>
<dbReference type="InterPro" id="IPR036291">
    <property type="entry name" value="NAD(P)-bd_dom_sf"/>
</dbReference>
<gene>
    <name evidence="5" type="ORF">JOE42_004201</name>
</gene>
<proteinExistence type="inferred from homology"/>
<evidence type="ECO:0000313" key="5">
    <source>
        <dbReference type="EMBL" id="MBM7417468.1"/>
    </source>
</evidence>
<keyword evidence="6" id="KW-1185">Reference proteome</keyword>
<dbReference type="PRINTS" id="PR00080">
    <property type="entry name" value="SDRFAMILY"/>
</dbReference>
<accession>A0ABS2KZW4</accession>
<feature type="domain" description="Ketoreductase" evidence="4">
    <location>
        <begin position="5"/>
        <end position="210"/>
    </location>
</feature>
<name>A0ABS2KZW4_9NOCA</name>
<dbReference type="PANTHER" id="PTHR43669">
    <property type="entry name" value="5-KETO-D-GLUCONATE 5-REDUCTASE"/>
    <property type="match status" value="1"/>
</dbReference>
<dbReference type="InterPro" id="IPR002347">
    <property type="entry name" value="SDR_fam"/>
</dbReference>
<organism evidence="5 6">
    <name type="scientific">Rhodococcoides corynebacterioides</name>
    <dbReference type="NCBI Taxonomy" id="53972"/>
    <lineage>
        <taxon>Bacteria</taxon>
        <taxon>Bacillati</taxon>
        <taxon>Actinomycetota</taxon>
        <taxon>Actinomycetes</taxon>
        <taxon>Mycobacteriales</taxon>
        <taxon>Nocardiaceae</taxon>
        <taxon>Rhodococcoides</taxon>
    </lineage>
</organism>